<name>A0AA39CPS9_9EURO</name>
<comment type="caution">
    <text evidence="2">The sequence shown here is derived from an EMBL/GenBank/DDBJ whole genome shotgun (WGS) entry which is preliminary data.</text>
</comment>
<reference evidence="2" key="1">
    <citation type="submission" date="2022-10" db="EMBL/GenBank/DDBJ databases">
        <title>Culturing micro-colonial fungi from biological soil crusts in the Mojave desert and describing Neophaeococcomyces mojavensis, and introducing the new genera and species Taxawa tesnikishii.</title>
        <authorList>
            <person name="Kurbessoian T."/>
            <person name="Stajich J.E."/>
        </authorList>
    </citation>
    <scope>NUCLEOTIDE SEQUENCE</scope>
    <source>
        <strain evidence="2">TK_35</strain>
    </source>
</reference>
<dbReference type="PANTHER" id="PTHR23024">
    <property type="entry name" value="ARYLACETAMIDE DEACETYLASE"/>
    <property type="match status" value="1"/>
</dbReference>
<protein>
    <recommendedName>
        <fullName evidence="1">Alpha/beta hydrolase fold-3 domain-containing protein</fullName>
    </recommendedName>
</protein>
<dbReference type="GO" id="GO:0016787">
    <property type="term" value="F:hydrolase activity"/>
    <property type="evidence" value="ECO:0007669"/>
    <property type="project" value="InterPro"/>
</dbReference>
<evidence type="ECO:0000313" key="2">
    <source>
        <dbReference type="EMBL" id="KAJ9616135.1"/>
    </source>
</evidence>
<dbReference type="SUPFAM" id="SSF53474">
    <property type="entry name" value="alpha/beta-Hydrolases"/>
    <property type="match status" value="1"/>
</dbReference>
<dbReference type="Gene3D" id="3.40.50.1820">
    <property type="entry name" value="alpha/beta hydrolase"/>
    <property type="match status" value="1"/>
</dbReference>
<dbReference type="InterPro" id="IPR013094">
    <property type="entry name" value="AB_hydrolase_3"/>
</dbReference>
<keyword evidence="3" id="KW-1185">Reference proteome</keyword>
<organism evidence="2 3">
    <name type="scientific">Knufia peltigerae</name>
    <dbReference type="NCBI Taxonomy" id="1002370"/>
    <lineage>
        <taxon>Eukaryota</taxon>
        <taxon>Fungi</taxon>
        <taxon>Dikarya</taxon>
        <taxon>Ascomycota</taxon>
        <taxon>Pezizomycotina</taxon>
        <taxon>Eurotiomycetes</taxon>
        <taxon>Chaetothyriomycetidae</taxon>
        <taxon>Chaetothyriales</taxon>
        <taxon>Trichomeriaceae</taxon>
        <taxon>Knufia</taxon>
    </lineage>
</organism>
<evidence type="ECO:0000259" key="1">
    <source>
        <dbReference type="Pfam" id="PF07859"/>
    </source>
</evidence>
<gene>
    <name evidence="2" type="ORF">H2204_014079</name>
</gene>
<dbReference type="AlphaFoldDB" id="A0AA39CPS9"/>
<accession>A0AA39CPS9</accession>
<dbReference type="InterPro" id="IPR050466">
    <property type="entry name" value="Carboxylest/Gibb_receptor"/>
</dbReference>
<dbReference type="EMBL" id="JAPDRN010000171">
    <property type="protein sequence ID" value="KAJ9616135.1"/>
    <property type="molecule type" value="Genomic_DNA"/>
</dbReference>
<sequence length="351" mass="38497">MPPQSPEDLDTLAVIDPEIDAILKSGKFTLPKLDTSSVEAGIKQLRNLETLFPPPPPTPEVAESIHEFTARDGFRLVYHVFQPATSPTQGARRPLLIYWHGGGGCMGNPYSVCTVARDLVVAHDMVVVSPQYRLAPEHPWPTGMNDAWDAFVHVSTTASSLTLGADVSAGLLLGGVSQGTRLASLVALQAIGAIAATTPQPQLPRVTGLYFDAPSFMTPDNVPEEYRSQYRSRHDERCLTAPVLDADTKALFDRAFQADQTSPLYVALNTMPLSKHAGVADRAYFSVCGMDILRDDGLIYADILEKTGVETRVTMYPGTPHVFWSIFRMTTQAQKWKQDKTDGVKWLLGRE</sequence>
<feature type="domain" description="Alpha/beta hydrolase fold-3" evidence="1">
    <location>
        <begin position="96"/>
        <end position="324"/>
    </location>
</feature>
<dbReference type="PANTHER" id="PTHR23024:SF643">
    <property type="entry name" value="AB HYDROLASE SUPERFAMILY PROTEIN B1A11.02"/>
    <property type="match status" value="1"/>
</dbReference>
<dbReference type="Proteomes" id="UP001172681">
    <property type="component" value="Unassembled WGS sequence"/>
</dbReference>
<dbReference type="Pfam" id="PF07859">
    <property type="entry name" value="Abhydrolase_3"/>
    <property type="match status" value="1"/>
</dbReference>
<dbReference type="InterPro" id="IPR029058">
    <property type="entry name" value="AB_hydrolase_fold"/>
</dbReference>
<proteinExistence type="predicted"/>
<evidence type="ECO:0000313" key="3">
    <source>
        <dbReference type="Proteomes" id="UP001172681"/>
    </source>
</evidence>